<evidence type="ECO:0000313" key="2">
    <source>
        <dbReference type="Proteomes" id="UP000036681"/>
    </source>
</evidence>
<keyword evidence="1" id="KW-0812">Transmembrane</keyword>
<dbReference type="Proteomes" id="UP000036681">
    <property type="component" value="Unplaced"/>
</dbReference>
<feature type="transmembrane region" description="Helical" evidence="1">
    <location>
        <begin position="96"/>
        <end position="121"/>
    </location>
</feature>
<organism evidence="2 3">
    <name type="scientific">Ascaris lumbricoides</name>
    <name type="common">Giant roundworm</name>
    <dbReference type="NCBI Taxonomy" id="6252"/>
    <lineage>
        <taxon>Eukaryota</taxon>
        <taxon>Metazoa</taxon>
        <taxon>Ecdysozoa</taxon>
        <taxon>Nematoda</taxon>
        <taxon>Chromadorea</taxon>
        <taxon>Rhabditida</taxon>
        <taxon>Spirurina</taxon>
        <taxon>Ascaridomorpha</taxon>
        <taxon>Ascaridoidea</taxon>
        <taxon>Ascarididae</taxon>
        <taxon>Ascaris</taxon>
    </lineage>
</organism>
<feature type="transmembrane region" description="Helical" evidence="1">
    <location>
        <begin position="60"/>
        <end position="80"/>
    </location>
</feature>
<keyword evidence="2" id="KW-1185">Reference proteome</keyword>
<evidence type="ECO:0000256" key="1">
    <source>
        <dbReference type="SAM" id="Phobius"/>
    </source>
</evidence>
<feature type="transmembrane region" description="Helical" evidence="1">
    <location>
        <begin position="6"/>
        <end position="26"/>
    </location>
</feature>
<dbReference type="WBParaSite" id="ALUE_0002202101-mRNA-1">
    <property type="protein sequence ID" value="ALUE_0002202101-mRNA-1"/>
    <property type="gene ID" value="ALUE_0002202101"/>
</dbReference>
<sequence length="132" mass="15626">MWTKKTVWVSYALTFIAPFVYSHRWLSRSCRFFIFGEGVAMSYVDRPEIREREKLRDASIMFFGVAFFEVIVNVASFIIYRRSCKTTRFSRIERNLFVVTLGMFGATILMALFLVSFTFFFSTSLHGYKKRE</sequence>
<reference evidence="3" key="1">
    <citation type="submission" date="2017-02" db="UniProtKB">
        <authorList>
            <consortium name="WormBaseParasite"/>
        </authorList>
    </citation>
    <scope>IDENTIFICATION</scope>
</reference>
<accession>A0A0M3ITE3</accession>
<evidence type="ECO:0000313" key="3">
    <source>
        <dbReference type="WBParaSite" id="ALUE_0002202101-mRNA-1"/>
    </source>
</evidence>
<dbReference type="AlphaFoldDB" id="A0A0M3ITE3"/>
<proteinExistence type="predicted"/>
<keyword evidence="1" id="KW-1133">Transmembrane helix</keyword>
<name>A0A0M3ITE3_ASCLU</name>
<protein>
    <submittedName>
        <fullName evidence="3">Uncharacterized protein</fullName>
    </submittedName>
</protein>
<keyword evidence="1" id="KW-0472">Membrane</keyword>